<sequence length="411" mass="45838">MKSIHGNAIPYHAMFDAAFRADPFPFYDYLRREAPVVWDDVLQAWVVARAVDVEAILHNPQVFSSNRLALGRQRFADPSLVPLFDVVERLMLQMDAPNHDRLRKLTAQAFKRKAIEGYAPLVEQLTRDLLAPHANVGQMDFVDGFAVPLPVLVISAILGIPPQDRDQIKRWCDDFSIVALNFYAKITDEQLRAGQIAVADFREYLRALAADLRGRGGTDLLSTLIEAEREGERLSFDELLANAILLLNAGNETTSILLINAMYIMCTKPDVTAALRADRALIPQMIEETLRYMPPVHFIGRLVTREASLGGEVLRKGDLLMIFLGSAGRDADRYDDPDAFRLDQKKKAHVSFGTGPHVCLGLQLARLEARVAINAMLDTFSSFELASTDLKFGPNLNLRCFAHLPLVTKAA</sequence>
<reference evidence="4" key="1">
    <citation type="submission" date="2023-05" db="EMBL/GenBank/DDBJ databases">
        <title>Sedimentitalea sp. nov. JM2-8.</title>
        <authorList>
            <person name="Huang J."/>
        </authorList>
    </citation>
    <scope>NUCLEOTIDE SEQUENCE [LARGE SCALE GENOMIC DNA]</scope>
    <source>
        <strain evidence="4">KHS03</strain>
    </source>
</reference>
<dbReference type="CDD" id="cd20625">
    <property type="entry name" value="CYP164-like"/>
    <property type="match status" value="1"/>
</dbReference>
<keyword evidence="2" id="KW-0560">Oxidoreductase</keyword>
<dbReference type="InterPro" id="IPR036396">
    <property type="entry name" value="Cyt_P450_sf"/>
</dbReference>
<evidence type="ECO:0000313" key="3">
    <source>
        <dbReference type="EMBL" id="MDU9005549.1"/>
    </source>
</evidence>
<dbReference type="EMBL" id="JASMWN010000015">
    <property type="protein sequence ID" value="MDU9005549.1"/>
    <property type="molecule type" value="Genomic_DNA"/>
</dbReference>
<dbReference type="Gene3D" id="1.10.630.10">
    <property type="entry name" value="Cytochrome P450"/>
    <property type="match status" value="1"/>
</dbReference>
<protein>
    <submittedName>
        <fullName evidence="3">Cytochrome P450</fullName>
    </submittedName>
</protein>
<dbReference type="PRINTS" id="PR00359">
    <property type="entry name" value="BP450"/>
</dbReference>
<dbReference type="Proteomes" id="UP001255416">
    <property type="component" value="Unassembled WGS sequence"/>
</dbReference>
<accession>A0ABU3VIM9</accession>
<dbReference type="InterPro" id="IPR002397">
    <property type="entry name" value="Cyt_P450_B"/>
</dbReference>
<keyword evidence="2" id="KW-0349">Heme</keyword>
<keyword evidence="2" id="KW-0479">Metal-binding</keyword>
<proteinExistence type="inferred from homology"/>
<dbReference type="PRINTS" id="PR00385">
    <property type="entry name" value="P450"/>
</dbReference>
<dbReference type="RefSeq" id="WP_316779110.1">
    <property type="nucleotide sequence ID" value="NZ_JASMWN010000015.1"/>
</dbReference>
<dbReference type="PROSITE" id="PS00086">
    <property type="entry name" value="CYTOCHROME_P450"/>
    <property type="match status" value="1"/>
</dbReference>
<dbReference type="SUPFAM" id="SSF48264">
    <property type="entry name" value="Cytochrome P450"/>
    <property type="match status" value="1"/>
</dbReference>
<comment type="caution">
    <text evidence="3">The sequence shown here is derived from an EMBL/GenBank/DDBJ whole genome shotgun (WGS) entry which is preliminary data.</text>
</comment>
<dbReference type="InterPro" id="IPR001128">
    <property type="entry name" value="Cyt_P450"/>
</dbReference>
<dbReference type="PANTHER" id="PTHR46696">
    <property type="entry name" value="P450, PUTATIVE (EUROFUNG)-RELATED"/>
    <property type="match status" value="1"/>
</dbReference>
<keyword evidence="2" id="KW-0503">Monooxygenase</keyword>
<dbReference type="Pfam" id="PF00067">
    <property type="entry name" value="p450"/>
    <property type="match status" value="1"/>
</dbReference>
<evidence type="ECO:0000256" key="2">
    <source>
        <dbReference type="RuleBase" id="RU000461"/>
    </source>
</evidence>
<organism evidence="3 4">
    <name type="scientific">Sedimentitalea todarodis</name>
    <dbReference type="NCBI Taxonomy" id="1631240"/>
    <lineage>
        <taxon>Bacteria</taxon>
        <taxon>Pseudomonadati</taxon>
        <taxon>Pseudomonadota</taxon>
        <taxon>Alphaproteobacteria</taxon>
        <taxon>Rhodobacterales</taxon>
        <taxon>Paracoccaceae</taxon>
        <taxon>Sedimentitalea</taxon>
    </lineage>
</organism>
<dbReference type="PANTHER" id="PTHR46696:SF3">
    <property type="entry name" value="PULCHERRIMINIC ACID SYNTHASE"/>
    <property type="match status" value="1"/>
</dbReference>
<keyword evidence="2" id="KW-0408">Iron</keyword>
<evidence type="ECO:0000313" key="4">
    <source>
        <dbReference type="Proteomes" id="UP001255416"/>
    </source>
</evidence>
<comment type="similarity">
    <text evidence="1 2">Belongs to the cytochrome P450 family.</text>
</comment>
<keyword evidence="4" id="KW-1185">Reference proteome</keyword>
<name>A0ABU3VIM9_9RHOB</name>
<gene>
    <name evidence="3" type="ORF">QO231_17075</name>
</gene>
<evidence type="ECO:0000256" key="1">
    <source>
        <dbReference type="ARBA" id="ARBA00010617"/>
    </source>
</evidence>
<dbReference type="InterPro" id="IPR017972">
    <property type="entry name" value="Cyt_P450_CS"/>
</dbReference>